<dbReference type="GO" id="GO:0005829">
    <property type="term" value="C:cytosol"/>
    <property type="evidence" value="ECO:0007669"/>
    <property type="project" value="TreeGrafter"/>
</dbReference>
<evidence type="ECO:0000256" key="4">
    <source>
        <dbReference type="SAM" id="MobiDB-lite"/>
    </source>
</evidence>
<dbReference type="Proteomes" id="UP000323242">
    <property type="component" value="Unassembled WGS sequence"/>
</dbReference>
<dbReference type="GO" id="GO:0016853">
    <property type="term" value="F:isomerase activity"/>
    <property type="evidence" value="ECO:0007669"/>
    <property type="project" value="UniProtKB-KW"/>
</dbReference>
<dbReference type="NCBIfam" id="NF004127">
    <property type="entry name" value="PRK05617.1"/>
    <property type="match status" value="1"/>
</dbReference>
<dbReference type="PANTHER" id="PTHR43176:SF3">
    <property type="entry name" value="3-HYDROXYISOBUTYRYL-COA HYDROLASE, MITOCHONDRIAL"/>
    <property type="match status" value="1"/>
</dbReference>
<proteinExistence type="predicted"/>
<comment type="catalytic activity">
    <reaction evidence="1">
        <text>3-hydroxy-2-methylpropanoyl-CoA + H2O = 3-hydroxy-2-methylpropanoate + CoA + H(+)</text>
        <dbReference type="Rhea" id="RHEA:20888"/>
        <dbReference type="ChEBI" id="CHEBI:11805"/>
        <dbReference type="ChEBI" id="CHEBI:15377"/>
        <dbReference type="ChEBI" id="CHEBI:15378"/>
        <dbReference type="ChEBI" id="CHEBI:57287"/>
        <dbReference type="ChEBI" id="CHEBI:57340"/>
        <dbReference type="EC" id="3.1.2.4"/>
    </reaction>
</comment>
<dbReference type="InterPro" id="IPR045004">
    <property type="entry name" value="ECH_dom"/>
</dbReference>
<dbReference type="AlphaFoldDB" id="A0A5D4JLU1"/>
<organism evidence="6 7">
    <name type="scientific">Streptomyces parvus</name>
    <dbReference type="NCBI Taxonomy" id="66428"/>
    <lineage>
        <taxon>Bacteria</taxon>
        <taxon>Bacillati</taxon>
        <taxon>Actinomycetota</taxon>
        <taxon>Actinomycetes</taxon>
        <taxon>Kitasatosporales</taxon>
        <taxon>Streptomycetaceae</taxon>
        <taxon>Streptomyces</taxon>
    </lineage>
</organism>
<dbReference type="GO" id="GO:0003860">
    <property type="term" value="F:3-hydroxyisobutyryl-CoA hydrolase activity"/>
    <property type="evidence" value="ECO:0007669"/>
    <property type="project" value="UniProtKB-EC"/>
</dbReference>
<dbReference type="Gene3D" id="3.90.226.10">
    <property type="entry name" value="2-enoyl-CoA Hydratase, Chain A, domain 1"/>
    <property type="match status" value="1"/>
</dbReference>
<name>A0A5D4JLU1_9ACTN</name>
<protein>
    <recommendedName>
        <fullName evidence="2">3-hydroxyisobutyryl-CoA hydrolase</fullName>
        <ecNumber evidence="2">3.1.2.4</ecNumber>
    </recommendedName>
</protein>
<evidence type="ECO:0000259" key="5">
    <source>
        <dbReference type="Pfam" id="PF16113"/>
    </source>
</evidence>
<sequence>MNDDRPVLLETRGTCMHLTLNRPKALNALSHTMVRLLDEALARAEQDEAIESVLLSGAGDRGLCAGGDIRALHDDARASGRASLEFWRDEYRLNARIARFPKPYVALMDGIVMGGGVGVSAHAGIRVVTERSRVAMPETAIGFVPDVGGTRLLAAAPGELGTHLALTGRSVGAADAILCGLADHHVPARLLPSLTEALGKPPGPTGPGGLAGPGASVADIVQGFATEPPAGELAAQRDWIDDCYAADTVEDIIRKLRASGVPAAQTVADDLLTKSPLALKVTLAAVRRAARLDSLEAVLDQEFRVSSRAFEHPDFVEGVRARIIDKDNAPQWKPGSLAEVDDQEVARFFAPLGPGEQELALAPGPADTSVRDGQDEQGGQGG</sequence>
<dbReference type="EC" id="3.1.2.4" evidence="2"/>
<dbReference type="Pfam" id="PF16113">
    <property type="entry name" value="ECH_2"/>
    <property type="match status" value="1"/>
</dbReference>
<evidence type="ECO:0000256" key="1">
    <source>
        <dbReference type="ARBA" id="ARBA00001709"/>
    </source>
</evidence>
<dbReference type="GO" id="GO:0006574">
    <property type="term" value="P:L-valine catabolic process"/>
    <property type="evidence" value="ECO:0007669"/>
    <property type="project" value="TreeGrafter"/>
</dbReference>
<keyword evidence="7" id="KW-1185">Reference proteome</keyword>
<evidence type="ECO:0000313" key="6">
    <source>
        <dbReference type="EMBL" id="TYR66282.1"/>
    </source>
</evidence>
<dbReference type="InterPro" id="IPR029045">
    <property type="entry name" value="ClpP/crotonase-like_dom_sf"/>
</dbReference>
<evidence type="ECO:0000256" key="2">
    <source>
        <dbReference type="ARBA" id="ARBA00011915"/>
    </source>
</evidence>
<dbReference type="EMBL" id="VSZQ01000005">
    <property type="protein sequence ID" value="TYR66282.1"/>
    <property type="molecule type" value="Genomic_DNA"/>
</dbReference>
<evidence type="ECO:0000256" key="3">
    <source>
        <dbReference type="ARBA" id="ARBA00022801"/>
    </source>
</evidence>
<evidence type="ECO:0000313" key="7">
    <source>
        <dbReference type="Proteomes" id="UP000323242"/>
    </source>
</evidence>
<keyword evidence="3" id="KW-0378">Hydrolase</keyword>
<dbReference type="InterPro" id="IPR032259">
    <property type="entry name" value="HIBYL-CoA-H"/>
</dbReference>
<accession>A0A5D4JLU1</accession>
<dbReference type="PANTHER" id="PTHR43176">
    <property type="entry name" value="3-HYDROXYISOBUTYRYL-COA HYDROLASE-RELATED"/>
    <property type="match status" value="1"/>
</dbReference>
<feature type="region of interest" description="Disordered" evidence="4">
    <location>
        <begin position="355"/>
        <end position="382"/>
    </location>
</feature>
<feature type="domain" description="Enoyl-CoA hydratase/isomerase" evidence="5">
    <location>
        <begin position="16"/>
        <end position="349"/>
    </location>
</feature>
<dbReference type="SUPFAM" id="SSF52096">
    <property type="entry name" value="ClpP/crotonase"/>
    <property type="match status" value="1"/>
</dbReference>
<dbReference type="RefSeq" id="WP_148901275.1">
    <property type="nucleotide sequence ID" value="NZ_VSZQ01000005.1"/>
</dbReference>
<comment type="caution">
    <text evidence="6">The sequence shown here is derived from an EMBL/GenBank/DDBJ whole genome shotgun (WGS) entry which is preliminary data.</text>
</comment>
<gene>
    <name evidence="6" type="ORF">FY004_01610</name>
</gene>
<dbReference type="CDD" id="cd06558">
    <property type="entry name" value="crotonase-like"/>
    <property type="match status" value="1"/>
</dbReference>
<reference evidence="6 7" key="1">
    <citation type="submission" date="2019-08" db="EMBL/GenBank/DDBJ databases">
        <title>Draft genome for granaticin producer strain Streptomyces parvus C05.</title>
        <authorList>
            <person name="Gonzalez-Pimentel J.L."/>
        </authorList>
    </citation>
    <scope>NUCLEOTIDE SEQUENCE [LARGE SCALE GENOMIC DNA]</scope>
    <source>
        <strain evidence="6 7">C05</strain>
    </source>
</reference>
<keyword evidence="6" id="KW-0413">Isomerase</keyword>